<dbReference type="NCBIfam" id="TIGR01640">
    <property type="entry name" value="F_box_assoc_1"/>
    <property type="match status" value="1"/>
</dbReference>
<name>A0A816LIC4_BRANA</name>
<dbReference type="InterPro" id="IPR006527">
    <property type="entry name" value="F-box-assoc_dom_typ1"/>
</dbReference>
<sequence>MEFTTTCPQALLSLNDFHNPEQVKICKIFHCNGLLLCTTGDSRLVVWNPCTGQISWIPIPYSGRYEHKSEFVLGYDNNKTYKTLRYLALKHRVIKCSNYDFGSHWWRDLDDLIFKKGTIISTGVSLKGNTLLDCR</sequence>
<dbReference type="Proteomes" id="UP001295469">
    <property type="component" value="Chromosome C05"/>
</dbReference>
<feature type="domain" description="F-box associated beta-propeller type 1" evidence="1">
    <location>
        <begin position="14"/>
        <end position="130"/>
    </location>
</feature>
<gene>
    <name evidence="2" type="ORF">DARMORV10_C05P48870.1</name>
</gene>
<dbReference type="AlphaFoldDB" id="A0A816LIC4"/>
<dbReference type="Pfam" id="PF07734">
    <property type="entry name" value="FBA_1"/>
    <property type="match status" value="1"/>
</dbReference>
<accession>A0A816LIC4</accession>
<dbReference type="InterPro" id="IPR017451">
    <property type="entry name" value="F-box-assoc_interact_dom"/>
</dbReference>
<organism evidence="2">
    <name type="scientific">Brassica napus</name>
    <name type="common">Rape</name>
    <dbReference type="NCBI Taxonomy" id="3708"/>
    <lineage>
        <taxon>Eukaryota</taxon>
        <taxon>Viridiplantae</taxon>
        <taxon>Streptophyta</taxon>
        <taxon>Embryophyta</taxon>
        <taxon>Tracheophyta</taxon>
        <taxon>Spermatophyta</taxon>
        <taxon>Magnoliopsida</taxon>
        <taxon>eudicotyledons</taxon>
        <taxon>Gunneridae</taxon>
        <taxon>Pentapetalae</taxon>
        <taxon>rosids</taxon>
        <taxon>malvids</taxon>
        <taxon>Brassicales</taxon>
        <taxon>Brassicaceae</taxon>
        <taxon>Brassiceae</taxon>
        <taxon>Brassica</taxon>
    </lineage>
</organism>
<dbReference type="EMBL" id="HG994369">
    <property type="protein sequence ID" value="CAF1933601.1"/>
    <property type="molecule type" value="Genomic_DNA"/>
</dbReference>
<evidence type="ECO:0000313" key="2">
    <source>
        <dbReference type="EMBL" id="CAF1933601.1"/>
    </source>
</evidence>
<protein>
    <submittedName>
        <fullName evidence="2">(rape) hypothetical protein</fullName>
    </submittedName>
</protein>
<proteinExistence type="predicted"/>
<evidence type="ECO:0000259" key="1">
    <source>
        <dbReference type="Pfam" id="PF07734"/>
    </source>
</evidence>
<reference evidence="2" key="1">
    <citation type="submission" date="2021-01" db="EMBL/GenBank/DDBJ databases">
        <authorList>
            <consortium name="Genoscope - CEA"/>
            <person name="William W."/>
        </authorList>
    </citation>
    <scope>NUCLEOTIDE SEQUENCE</scope>
</reference>